<keyword evidence="4" id="KW-1185">Reference proteome</keyword>
<evidence type="ECO:0000256" key="2">
    <source>
        <dbReference type="SAM" id="Phobius"/>
    </source>
</evidence>
<gene>
    <name evidence="3" type="ORF">FHR87_000084</name>
</gene>
<comment type="caution">
    <text evidence="3">The sequence shown here is derived from an EMBL/GenBank/DDBJ whole genome shotgun (WGS) entry which is preliminary data.</text>
</comment>
<feature type="compositionally biased region" description="Basic and acidic residues" evidence="1">
    <location>
        <begin position="1"/>
        <end position="24"/>
    </location>
</feature>
<keyword evidence="2" id="KW-0812">Transmembrane</keyword>
<evidence type="ECO:0000313" key="3">
    <source>
        <dbReference type="EMBL" id="MBB3101724.1"/>
    </source>
</evidence>
<proteinExistence type="predicted"/>
<dbReference type="AlphaFoldDB" id="A0A839SZV1"/>
<dbReference type="Proteomes" id="UP000549250">
    <property type="component" value="Unassembled WGS sequence"/>
</dbReference>
<feature type="region of interest" description="Disordered" evidence="1">
    <location>
        <begin position="1"/>
        <end position="25"/>
    </location>
</feature>
<name>A0A839SZV1_AZOMA</name>
<evidence type="ECO:0000313" key="4">
    <source>
        <dbReference type="Proteomes" id="UP000549250"/>
    </source>
</evidence>
<keyword evidence="2" id="KW-0472">Membrane</keyword>
<dbReference type="RefSeq" id="WP_183164722.1">
    <property type="nucleotide sequence ID" value="NZ_JACHXI010000001.1"/>
</dbReference>
<reference evidence="3 4" key="1">
    <citation type="submission" date="2020-08" db="EMBL/GenBank/DDBJ databases">
        <title>Genomic Encyclopedia of Type Strains, Phase III (KMG-III): the genomes of soil and plant-associated and newly described type strains.</title>
        <authorList>
            <person name="Whitman W."/>
        </authorList>
    </citation>
    <scope>NUCLEOTIDE SEQUENCE [LARGE SCALE GENOMIC DNA]</scope>
    <source>
        <strain evidence="3 4">CECT 4462</strain>
    </source>
</reference>
<accession>A0A839SZV1</accession>
<protein>
    <submittedName>
        <fullName evidence="3">Uncharacterized protein</fullName>
    </submittedName>
</protein>
<organism evidence="3 4">
    <name type="scientific">Azomonas macrocytogenes</name>
    <name type="common">Azotobacter macrocytogenes</name>
    <dbReference type="NCBI Taxonomy" id="69962"/>
    <lineage>
        <taxon>Bacteria</taxon>
        <taxon>Pseudomonadati</taxon>
        <taxon>Pseudomonadota</taxon>
        <taxon>Gammaproteobacteria</taxon>
        <taxon>Pseudomonadales</taxon>
        <taxon>Pseudomonadaceae</taxon>
        <taxon>Azomonas</taxon>
    </lineage>
</organism>
<feature type="transmembrane region" description="Helical" evidence="2">
    <location>
        <begin position="46"/>
        <end position="66"/>
    </location>
</feature>
<sequence>MIERPPDHSRQDTHPDNAQKDDFAPRSYPVVEQIAHQRKIWKCERVGFFMLLAFVSMSLAGLFSSGPLSTQRSTSPEQRLTVEYERFLRNGASSRITLTVQARASAQVTLSIGRALLENCNIEGLQPHSLVARSHQGGLEITGQADTQGRLRIYLKIRPDNSGLVWNTLWFEDDKVSFTQFIYP</sequence>
<dbReference type="EMBL" id="JACHXI010000001">
    <property type="protein sequence ID" value="MBB3101724.1"/>
    <property type="molecule type" value="Genomic_DNA"/>
</dbReference>
<keyword evidence="2" id="KW-1133">Transmembrane helix</keyword>
<evidence type="ECO:0000256" key="1">
    <source>
        <dbReference type="SAM" id="MobiDB-lite"/>
    </source>
</evidence>